<sequence length="186" mass="21752">MWRLISSSSSMSLMFLLPYIFLLSVEIFNSNLRANAITPIIQRACDSSTVKDFCYNVFGNDTVAIWARTKFNIQDVAIQMAYSNYTNIARKVLSVTTNETNREFKKLYRKCLHQYILLKSDFEDMIHHLIFSGDLDQASQRASTHLFTCIHYFYYSPNIPNPIAKENENLAYFFELIRDIYLTSFD</sequence>
<dbReference type="NCBIfam" id="TIGR01614">
    <property type="entry name" value="PME_inhib"/>
    <property type="match status" value="1"/>
</dbReference>
<protein>
    <recommendedName>
        <fullName evidence="2">Pectinesterase inhibitor domain-containing protein</fullName>
    </recommendedName>
</protein>
<name>A0AAF0QUE1_SOLVR</name>
<dbReference type="Gene3D" id="1.20.140.40">
    <property type="entry name" value="Invertase/pectin methylesterase inhibitor family protein"/>
    <property type="match status" value="1"/>
</dbReference>
<dbReference type="SUPFAM" id="SSF101148">
    <property type="entry name" value="Plant invertase/pectin methylesterase inhibitor"/>
    <property type="match status" value="1"/>
</dbReference>
<proteinExistence type="predicted"/>
<evidence type="ECO:0000313" key="3">
    <source>
        <dbReference type="EMBL" id="WMV26119.1"/>
    </source>
</evidence>
<dbReference type="PANTHER" id="PTHR31890:SF10">
    <property type="entry name" value="PECTINESTERASE INHIBITOR 2-LIKE"/>
    <property type="match status" value="1"/>
</dbReference>
<dbReference type="InterPro" id="IPR006501">
    <property type="entry name" value="Pectinesterase_inhib_dom"/>
</dbReference>
<evidence type="ECO:0000313" key="4">
    <source>
        <dbReference type="Proteomes" id="UP001234989"/>
    </source>
</evidence>
<dbReference type="Proteomes" id="UP001234989">
    <property type="component" value="Chromosome 4"/>
</dbReference>
<keyword evidence="4" id="KW-1185">Reference proteome</keyword>
<dbReference type="SMART" id="SM00856">
    <property type="entry name" value="PMEI"/>
    <property type="match status" value="1"/>
</dbReference>
<accession>A0AAF0QUE1</accession>
<evidence type="ECO:0000259" key="2">
    <source>
        <dbReference type="SMART" id="SM00856"/>
    </source>
</evidence>
<dbReference type="Pfam" id="PF04043">
    <property type="entry name" value="PMEI"/>
    <property type="match status" value="1"/>
</dbReference>
<dbReference type="PANTHER" id="PTHR31890">
    <property type="entry name" value="PLANT INVERTASE/PECTIN METHYLESTERASE INHIBITOR SUPERFAMILY PROTEIN"/>
    <property type="match status" value="1"/>
</dbReference>
<dbReference type="EMBL" id="CP133615">
    <property type="protein sequence ID" value="WMV26119.1"/>
    <property type="molecule type" value="Genomic_DNA"/>
</dbReference>
<reference evidence="3" key="1">
    <citation type="submission" date="2023-08" db="EMBL/GenBank/DDBJ databases">
        <title>A de novo genome assembly of Solanum verrucosum Schlechtendal, a Mexican diploid species geographically isolated from the other diploid A-genome species in potato relatives.</title>
        <authorList>
            <person name="Hosaka K."/>
        </authorList>
    </citation>
    <scope>NUCLEOTIDE SEQUENCE</scope>
    <source>
        <tissue evidence="3">Young leaves</tissue>
    </source>
</reference>
<dbReference type="GO" id="GO:0004857">
    <property type="term" value="F:enzyme inhibitor activity"/>
    <property type="evidence" value="ECO:0007669"/>
    <property type="project" value="InterPro"/>
</dbReference>
<dbReference type="InterPro" id="IPR035513">
    <property type="entry name" value="Invertase/methylesterase_inhib"/>
</dbReference>
<dbReference type="AlphaFoldDB" id="A0AAF0QUE1"/>
<feature type="signal peptide" evidence="1">
    <location>
        <begin position="1"/>
        <end position="24"/>
    </location>
</feature>
<evidence type="ECO:0000256" key="1">
    <source>
        <dbReference type="SAM" id="SignalP"/>
    </source>
</evidence>
<keyword evidence="1" id="KW-0732">Signal</keyword>
<feature type="domain" description="Pectinesterase inhibitor" evidence="2">
    <location>
        <begin position="36"/>
        <end position="180"/>
    </location>
</feature>
<feature type="chain" id="PRO_5041911144" description="Pectinesterase inhibitor domain-containing protein" evidence="1">
    <location>
        <begin position="25"/>
        <end position="186"/>
    </location>
</feature>
<organism evidence="3 4">
    <name type="scientific">Solanum verrucosum</name>
    <dbReference type="NCBI Taxonomy" id="315347"/>
    <lineage>
        <taxon>Eukaryota</taxon>
        <taxon>Viridiplantae</taxon>
        <taxon>Streptophyta</taxon>
        <taxon>Embryophyta</taxon>
        <taxon>Tracheophyta</taxon>
        <taxon>Spermatophyta</taxon>
        <taxon>Magnoliopsida</taxon>
        <taxon>eudicotyledons</taxon>
        <taxon>Gunneridae</taxon>
        <taxon>Pentapetalae</taxon>
        <taxon>asterids</taxon>
        <taxon>lamiids</taxon>
        <taxon>Solanales</taxon>
        <taxon>Solanaceae</taxon>
        <taxon>Solanoideae</taxon>
        <taxon>Solaneae</taxon>
        <taxon>Solanum</taxon>
    </lineage>
</organism>
<gene>
    <name evidence="3" type="ORF">MTR67_019504</name>
</gene>